<dbReference type="PANTHER" id="PTHR12558">
    <property type="entry name" value="CELL DIVISION CYCLE 16,23,27"/>
    <property type="match status" value="1"/>
</dbReference>
<dbReference type="Pfam" id="PF14559">
    <property type="entry name" value="TPR_19"/>
    <property type="match status" value="1"/>
</dbReference>
<dbReference type="Pfam" id="PF13432">
    <property type="entry name" value="TPR_16"/>
    <property type="match status" value="1"/>
</dbReference>
<dbReference type="Gene3D" id="1.25.40.10">
    <property type="entry name" value="Tetratricopeptide repeat domain"/>
    <property type="match status" value="1"/>
</dbReference>
<feature type="repeat" description="TPR" evidence="1">
    <location>
        <begin position="37"/>
        <end position="70"/>
    </location>
</feature>
<feature type="repeat" description="TPR" evidence="1">
    <location>
        <begin position="141"/>
        <end position="174"/>
    </location>
</feature>
<reference evidence="3 4" key="1">
    <citation type="submission" date="2015-07" db="EMBL/GenBank/DDBJ databases">
        <authorList>
            <person name="Noorani M."/>
        </authorList>
    </citation>
    <scope>NUCLEOTIDE SEQUENCE [LARGE SCALE GENOMIC DNA]</scope>
    <source>
        <strain evidence="3 4">KCTC 42284</strain>
    </source>
</reference>
<evidence type="ECO:0000313" key="3">
    <source>
        <dbReference type="EMBL" id="AKS41921.1"/>
    </source>
</evidence>
<dbReference type="InterPro" id="IPR011990">
    <property type="entry name" value="TPR-like_helical_dom_sf"/>
</dbReference>
<dbReference type="PANTHER" id="PTHR12558:SF13">
    <property type="entry name" value="CELL DIVISION CYCLE PROTEIN 27 HOMOLOG"/>
    <property type="match status" value="1"/>
</dbReference>
<gene>
    <name evidence="3" type="ORF">WM2015_1551</name>
</gene>
<evidence type="ECO:0000256" key="2">
    <source>
        <dbReference type="SAM" id="MobiDB-lite"/>
    </source>
</evidence>
<keyword evidence="1" id="KW-0802">TPR repeat</keyword>
<evidence type="ECO:0000256" key="1">
    <source>
        <dbReference type="PROSITE-ProRule" id="PRU00339"/>
    </source>
</evidence>
<proteinExistence type="predicted"/>
<dbReference type="Proteomes" id="UP000066624">
    <property type="component" value="Chromosome"/>
</dbReference>
<name>A0A0K0XWC9_9GAMM</name>
<dbReference type="KEGG" id="wma:WM2015_1551"/>
<accession>A0A0K0XWC9</accession>
<sequence length="256" mass="28332">MACLALALLLAACASTGGSGTGERRAGLNQASPVRAAEINTRLGIGYLERGQLQVAMEKLETALRHDPQHVPAHLSLAMIHERLGDDASAERHYRAADRLAPEDGGTQNAYGVFLCRQQDYREADAHFLTATRDPFYGTPEVAWANAGVCARRAGRLEDATEYLRQALDIDSRNPDALYQLADIYLSQGEAFRARAFLQRLESLGSRDPATLLLGFQIESSLGNRDLARQYADSLERDYPDSREADQMRRLNRHDS</sequence>
<dbReference type="SMART" id="SM00028">
    <property type="entry name" value="TPR"/>
    <property type="match status" value="4"/>
</dbReference>
<dbReference type="SUPFAM" id="SSF48452">
    <property type="entry name" value="TPR-like"/>
    <property type="match status" value="1"/>
</dbReference>
<dbReference type="InterPro" id="IPR013360">
    <property type="entry name" value="Pilus_4_PilW"/>
</dbReference>
<organism evidence="3 4">
    <name type="scientific">Wenzhouxiangella marina</name>
    <dbReference type="NCBI Taxonomy" id="1579979"/>
    <lineage>
        <taxon>Bacteria</taxon>
        <taxon>Pseudomonadati</taxon>
        <taxon>Pseudomonadota</taxon>
        <taxon>Gammaproteobacteria</taxon>
        <taxon>Chromatiales</taxon>
        <taxon>Wenzhouxiangellaceae</taxon>
        <taxon>Wenzhouxiangella</taxon>
    </lineage>
</organism>
<dbReference type="PROSITE" id="PS50005">
    <property type="entry name" value="TPR"/>
    <property type="match status" value="2"/>
</dbReference>
<dbReference type="STRING" id="1579979.WM2015_1551"/>
<feature type="region of interest" description="Disordered" evidence="2">
    <location>
        <begin position="235"/>
        <end position="256"/>
    </location>
</feature>
<keyword evidence="4" id="KW-1185">Reference proteome</keyword>
<evidence type="ECO:0000313" key="4">
    <source>
        <dbReference type="Proteomes" id="UP000066624"/>
    </source>
</evidence>
<dbReference type="NCBIfam" id="TIGR02521">
    <property type="entry name" value="type_IV_pilW"/>
    <property type="match status" value="1"/>
</dbReference>
<protein>
    <submittedName>
        <fullName evidence="3">Pilus assembly protein PilW</fullName>
    </submittedName>
</protein>
<dbReference type="AlphaFoldDB" id="A0A0K0XWC9"/>
<dbReference type="EMBL" id="CP012154">
    <property type="protein sequence ID" value="AKS41921.1"/>
    <property type="molecule type" value="Genomic_DNA"/>
</dbReference>
<dbReference type="InterPro" id="IPR019734">
    <property type="entry name" value="TPR_rpt"/>
</dbReference>